<dbReference type="Proteomes" id="UP000192678">
    <property type="component" value="Unassembled WGS sequence"/>
</dbReference>
<accession>A0A1W2ESA8</accession>
<evidence type="ECO:0000313" key="2">
    <source>
        <dbReference type="Proteomes" id="UP000192678"/>
    </source>
</evidence>
<sequence length="128" mass="14886">MNDIQHKEDIQYLVETFYHSALTDQLIGPVFRAANFKLEAHIPVMVAFWETILFDVITYKGNPMLKHLELNRTVPLKPAHFERWMKIWTDTVNNKFEGPIAQKAIVRATSIAQLMEYKINKADQKTGL</sequence>
<dbReference type="InterPro" id="IPR009050">
    <property type="entry name" value="Globin-like_sf"/>
</dbReference>
<dbReference type="GO" id="GO:0020037">
    <property type="term" value="F:heme binding"/>
    <property type="evidence" value="ECO:0007669"/>
    <property type="project" value="InterPro"/>
</dbReference>
<dbReference type="RefSeq" id="WP_084291430.1">
    <property type="nucleotide sequence ID" value="NZ_FWYB01000015.1"/>
</dbReference>
<dbReference type="SUPFAM" id="SSF46458">
    <property type="entry name" value="Globin-like"/>
    <property type="match status" value="1"/>
</dbReference>
<name>A0A1W2ESA8_9SPHI</name>
<organism evidence="1 2">
    <name type="scientific">Pedobacter nyackensis</name>
    <dbReference type="NCBI Taxonomy" id="475255"/>
    <lineage>
        <taxon>Bacteria</taxon>
        <taxon>Pseudomonadati</taxon>
        <taxon>Bacteroidota</taxon>
        <taxon>Sphingobacteriia</taxon>
        <taxon>Sphingobacteriales</taxon>
        <taxon>Sphingobacteriaceae</taxon>
        <taxon>Pedobacter</taxon>
    </lineage>
</organism>
<proteinExistence type="predicted"/>
<dbReference type="EMBL" id="FWYB01000015">
    <property type="protein sequence ID" value="SMD12525.1"/>
    <property type="molecule type" value="Genomic_DNA"/>
</dbReference>
<evidence type="ECO:0000313" key="1">
    <source>
        <dbReference type="EMBL" id="SMD12525.1"/>
    </source>
</evidence>
<protein>
    <submittedName>
        <fullName evidence="1">Hemoglobin</fullName>
    </submittedName>
</protein>
<gene>
    <name evidence="1" type="ORF">SAMN04488101_11555</name>
</gene>
<dbReference type="InterPro" id="IPR012292">
    <property type="entry name" value="Globin/Proto"/>
</dbReference>
<reference evidence="1 2" key="1">
    <citation type="submission" date="2017-04" db="EMBL/GenBank/DDBJ databases">
        <authorList>
            <person name="Afonso C.L."/>
            <person name="Miller P.J."/>
            <person name="Scott M.A."/>
            <person name="Spackman E."/>
            <person name="Goraichik I."/>
            <person name="Dimitrov K.M."/>
            <person name="Suarez D.L."/>
            <person name="Swayne D.E."/>
        </authorList>
    </citation>
    <scope>NUCLEOTIDE SEQUENCE [LARGE SCALE GENOMIC DNA]</scope>
    <source>
        <strain evidence="1 2">DSM 19625</strain>
    </source>
</reference>
<keyword evidence="2" id="KW-1185">Reference proteome</keyword>
<dbReference type="STRING" id="475255.SAMN04488101_11555"/>
<dbReference type="GO" id="GO:0019825">
    <property type="term" value="F:oxygen binding"/>
    <property type="evidence" value="ECO:0007669"/>
    <property type="project" value="InterPro"/>
</dbReference>
<dbReference type="Gene3D" id="1.10.490.10">
    <property type="entry name" value="Globins"/>
    <property type="match status" value="1"/>
</dbReference>
<dbReference type="CDD" id="cd08916">
    <property type="entry name" value="TrHb3_P"/>
    <property type="match status" value="1"/>
</dbReference>
<dbReference type="OrthoDB" id="25954at2"/>
<dbReference type="AlphaFoldDB" id="A0A1W2ESA8"/>